<proteinExistence type="predicted"/>
<evidence type="ECO:0000313" key="6">
    <source>
        <dbReference type="Proteomes" id="UP000005408"/>
    </source>
</evidence>
<dbReference type="PANTHER" id="PTHR15427:SF33">
    <property type="entry name" value="COLLAGEN IV NC1 DOMAIN-CONTAINING PROTEIN"/>
    <property type="match status" value="1"/>
</dbReference>
<dbReference type="PROSITE" id="PS50871">
    <property type="entry name" value="C1Q"/>
    <property type="match status" value="1"/>
</dbReference>
<keyword evidence="3" id="KW-0175">Coiled coil</keyword>
<dbReference type="PRINTS" id="PR00007">
    <property type="entry name" value="COMPLEMNTC1Q"/>
</dbReference>
<evidence type="ECO:0000313" key="5">
    <source>
        <dbReference type="EnsemblMetazoa" id="G3856.2:cds"/>
    </source>
</evidence>
<dbReference type="EnsemblMetazoa" id="G3856.2">
    <property type="protein sequence ID" value="G3856.2:cds"/>
    <property type="gene ID" value="G3856"/>
</dbReference>
<sequence>EQSLQKMTLELSFLRGEVENLQETNTKLMGEINNCNQSLEIMTEKVEVFSVLGNNRRVAFTAVTAQYIPSVYYRTDMIYPNVITNLGGGYNRATGVFTAPVSGTYIFFTSVVSWDNKSISTDIVLNGNSKVRTFADSRGFNVPEHYVYQTGTNLVSLQLQVGDRVWVRKYSGTGYIVHSTPMHTFSGYLL</sequence>
<evidence type="ECO:0000259" key="4">
    <source>
        <dbReference type="PROSITE" id="PS50871"/>
    </source>
</evidence>
<accession>A0A8W8N0G3</accession>
<dbReference type="Pfam" id="PF00386">
    <property type="entry name" value="C1q"/>
    <property type="match status" value="1"/>
</dbReference>
<evidence type="ECO:0000256" key="1">
    <source>
        <dbReference type="ARBA" id="ARBA00004613"/>
    </source>
</evidence>
<dbReference type="InterPro" id="IPR001073">
    <property type="entry name" value="C1q_dom"/>
</dbReference>
<feature type="domain" description="C1q" evidence="4">
    <location>
        <begin position="53"/>
        <end position="190"/>
    </location>
</feature>
<dbReference type="Gene3D" id="2.60.120.40">
    <property type="match status" value="1"/>
</dbReference>
<feature type="coiled-coil region" evidence="3">
    <location>
        <begin position="4"/>
        <end position="38"/>
    </location>
</feature>
<dbReference type="SMART" id="SM00110">
    <property type="entry name" value="C1Q"/>
    <property type="match status" value="1"/>
</dbReference>
<dbReference type="PANTHER" id="PTHR15427">
    <property type="entry name" value="EMILIN ELASTIN MICROFIBRIL INTERFACE-LOCATED PROTEIN ELASTIN MICROFIBRIL INTERFACER"/>
    <property type="match status" value="1"/>
</dbReference>
<evidence type="ECO:0000256" key="2">
    <source>
        <dbReference type="ARBA" id="ARBA00022525"/>
    </source>
</evidence>
<keyword evidence="2" id="KW-0964">Secreted</keyword>
<comment type="subcellular location">
    <subcellularLocation>
        <location evidence="1">Secreted</location>
    </subcellularLocation>
</comment>
<dbReference type="InterPro" id="IPR008983">
    <property type="entry name" value="Tumour_necrosis_fac-like_dom"/>
</dbReference>
<evidence type="ECO:0000256" key="3">
    <source>
        <dbReference type="SAM" id="Coils"/>
    </source>
</evidence>
<organism evidence="5 6">
    <name type="scientific">Magallana gigas</name>
    <name type="common">Pacific oyster</name>
    <name type="synonym">Crassostrea gigas</name>
    <dbReference type="NCBI Taxonomy" id="29159"/>
    <lineage>
        <taxon>Eukaryota</taxon>
        <taxon>Metazoa</taxon>
        <taxon>Spiralia</taxon>
        <taxon>Lophotrochozoa</taxon>
        <taxon>Mollusca</taxon>
        <taxon>Bivalvia</taxon>
        <taxon>Autobranchia</taxon>
        <taxon>Pteriomorphia</taxon>
        <taxon>Ostreida</taxon>
        <taxon>Ostreoidea</taxon>
        <taxon>Ostreidae</taxon>
        <taxon>Magallana</taxon>
    </lineage>
</organism>
<dbReference type="GO" id="GO:0005581">
    <property type="term" value="C:collagen trimer"/>
    <property type="evidence" value="ECO:0007669"/>
    <property type="project" value="UniProtKB-KW"/>
</dbReference>
<dbReference type="SUPFAM" id="SSF49842">
    <property type="entry name" value="TNF-like"/>
    <property type="match status" value="1"/>
</dbReference>
<name>A0A8W8N0G3_MAGGI</name>
<keyword evidence="6" id="KW-1185">Reference proteome</keyword>
<dbReference type="InterPro" id="IPR050392">
    <property type="entry name" value="Collagen/C1q_domain"/>
</dbReference>
<dbReference type="Proteomes" id="UP000005408">
    <property type="component" value="Unassembled WGS sequence"/>
</dbReference>
<dbReference type="AlphaFoldDB" id="A0A8W8N0G3"/>
<reference evidence="5" key="1">
    <citation type="submission" date="2022-08" db="UniProtKB">
        <authorList>
            <consortium name="EnsemblMetazoa"/>
        </authorList>
    </citation>
    <scope>IDENTIFICATION</scope>
    <source>
        <strain evidence="5">05x7-T-G4-1.051#20</strain>
    </source>
</reference>
<protein>
    <recommendedName>
        <fullName evidence="4">C1q domain-containing protein</fullName>
    </recommendedName>
</protein>